<dbReference type="PATRIC" id="fig|1203610.3.peg.4318"/>
<dbReference type="Proteomes" id="UP000033035">
    <property type="component" value="Unassembled WGS sequence"/>
</dbReference>
<dbReference type="EMBL" id="AQHW01000025">
    <property type="protein sequence ID" value="KKB49180.1"/>
    <property type="molecule type" value="Genomic_DNA"/>
</dbReference>
<protein>
    <recommendedName>
        <fullName evidence="3">Glycosyltransferase subfamily 4-like N-terminal domain-containing protein</fullName>
    </recommendedName>
</protein>
<evidence type="ECO:0000313" key="1">
    <source>
        <dbReference type="EMBL" id="KKB49180.1"/>
    </source>
</evidence>
<sequence length="390" mass="44082">MNKERKIIKVDIIEKFSPRHPSIAGRSVRLMADLLYSNGLEVHTFSIDAIYKGQVAENVQLPYLVTELKAVYNGSNKICRLLVSLLDGFRLVFSACRMTDADVRIVLTNPSLINFWAAVFKHFSRSRWVFWTMDLYPDAFCSAGLVSAGNSAFRLIHQYVYRHTPDFMIALGEQQYGYLRDKYKTEIPHTILPCGINSVRQAVGGVVPWWKEQYREKIILCYAGNLGEAHDDYFLTRLIELLDPDKFAIILSLYGAKAGRVLPVVSSIPGVVLTDYVSAEELTFADINVASLLTCWDHVCVPSKVVSAICAGTPVLYNASEQSEGYTMFPDAIWLIPETDDYDSSINAFYRSVDQDSIRQKKKAALEYADRLAAMQDNAFREIVQYCKSI</sequence>
<organism evidence="1 2">
    <name type="scientific">Parabacteroides gordonii MS-1 = DSM 23371</name>
    <dbReference type="NCBI Taxonomy" id="1203610"/>
    <lineage>
        <taxon>Bacteria</taxon>
        <taxon>Pseudomonadati</taxon>
        <taxon>Bacteroidota</taxon>
        <taxon>Bacteroidia</taxon>
        <taxon>Bacteroidales</taxon>
        <taxon>Tannerellaceae</taxon>
        <taxon>Parabacteroides</taxon>
    </lineage>
</organism>
<dbReference type="STRING" id="1203610.HMPREF1536_04244"/>
<proteinExistence type="predicted"/>
<dbReference type="HOGENOM" id="CLU_707584_0_0_10"/>
<accession>A0A0F5IVB0</accession>
<dbReference type="AlphaFoldDB" id="A0A0F5IVB0"/>
<name>A0A0F5IVB0_9BACT</name>
<comment type="caution">
    <text evidence="1">The sequence shown here is derived from an EMBL/GenBank/DDBJ whole genome shotgun (WGS) entry which is preliminary data.</text>
</comment>
<gene>
    <name evidence="1" type="ORF">HMPREF1536_04244</name>
</gene>
<evidence type="ECO:0000313" key="2">
    <source>
        <dbReference type="Proteomes" id="UP000033035"/>
    </source>
</evidence>
<dbReference type="SUPFAM" id="SSF53756">
    <property type="entry name" value="UDP-Glycosyltransferase/glycogen phosphorylase"/>
    <property type="match status" value="1"/>
</dbReference>
<dbReference type="RefSeq" id="WP_028729245.1">
    <property type="nucleotide sequence ID" value="NZ_KE386763.1"/>
</dbReference>
<keyword evidence="2" id="KW-1185">Reference proteome</keyword>
<reference evidence="1 2" key="1">
    <citation type="submission" date="2013-04" db="EMBL/GenBank/DDBJ databases">
        <title>The Genome Sequence of Parabacteroides gordonii DSM 23371.</title>
        <authorList>
            <consortium name="The Broad Institute Genomics Platform"/>
            <person name="Earl A."/>
            <person name="Ward D."/>
            <person name="Feldgarden M."/>
            <person name="Gevers D."/>
            <person name="Martens E."/>
            <person name="Sakamoto M."/>
            <person name="Benno Y."/>
            <person name="Suzuki N."/>
            <person name="Matsunaga N."/>
            <person name="Koshihara K."/>
            <person name="Seki M."/>
            <person name="Komiya H."/>
            <person name="Walker B."/>
            <person name="Young S."/>
            <person name="Zeng Q."/>
            <person name="Gargeya S."/>
            <person name="Fitzgerald M."/>
            <person name="Haas B."/>
            <person name="Abouelleil A."/>
            <person name="Allen A.W."/>
            <person name="Alvarado L."/>
            <person name="Arachchi H.M."/>
            <person name="Berlin A.M."/>
            <person name="Chapman S.B."/>
            <person name="Gainer-Dewar J."/>
            <person name="Goldberg J."/>
            <person name="Griggs A."/>
            <person name="Gujja S."/>
            <person name="Hansen M."/>
            <person name="Howarth C."/>
            <person name="Imamovic A."/>
            <person name="Ireland A."/>
            <person name="Larimer J."/>
            <person name="McCowan C."/>
            <person name="Murphy C."/>
            <person name="Pearson M."/>
            <person name="Poon T.W."/>
            <person name="Priest M."/>
            <person name="Roberts A."/>
            <person name="Saif S."/>
            <person name="Shea T."/>
            <person name="Sisk P."/>
            <person name="Sykes S."/>
            <person name="Wortman J."/>
            <person name="Nusbaum C."/>
            <person name="Birren B."/>
        </authorList>
    </citation>
    <scope>NUCLEOTIDE SEQUENCE [LARGE SCALE GENOMIC DNA]</scope>
    <source>
        <strain evidence="1 2">MS-1</strain>
    </source>
</reference>
<evidence type="ECO:0008006" key="3">
    <source>
        <dbReference type="Google" id="ProtNLM"/>
    </source>
</evidence>